<evidence type="ECO:0000259" key="1">
    <source>
        <dbReference type="Pfam" id="PF09861"/>
    </source>
</evidence>
<dbReference type="Gene3D" id="3.90.226.30">
    <property type="match status" value="1"/>
</dbReference>
<dbReference type="Proteomes" id="UP001597120">
    <property type="component" value="Unassembled WGS sequence"/>
</dbReference>
<proteinExistence type="predicted"/>
<dbReference type="Gene3D" id="3.40.50.11440">
    <property type="match status" value="1"/>
</dbReference>
<dbReference type="PANTHER" id="PTHR33171:SF17">
    <property type="entry name" value="LARA-LIKE N-TERMINAL DOMAIN-CONTAINING PROTEIN"/>
    <property type="match status" value="1"/>
</dbReference>
<dbReference type="InterPro" id="IPR048520">
    <property type="entry name" value="LarA_C"/>
</dbReference>
<dbReference type="RefSeq" id="WP_379290894.1">
    <property type="nucleotide sequence ID" value="NZ_JBHTIU010000087.1"/>
</dbReference>
<evidence type="ECO:0000313" key="4">
    <source>
        <dbReference type="Proteomes" id="UP001597120"/>
    </source>
</evidence>
<dbReference type="InterPro" id="IPR018657">
    <property type="entry name" value="LarA-like_N"/>
</dbReference>
<keyword evidence="4" id="KW-1185">Reference proteome</keyword>
<organism evidence="3 4">
    <name type="scientific">Paenibacillus residui</name>
    <dbReference type="NCBI Taxonomy" id="629724"/>
    <lineage>
        <taxon>Bacteria</taxon>
        <taxon>Bacillati</taxon>
        <taxon>Bacillota</taxon>
        <taxon>Bacilli</taxon>
        <taxon>Bacillales</taxon>
        <taxon>Paenibacillaceae</taxon>
        <taxon>Paenibacillus</taxon>
    </lineage>
</organism>
<dbReference type="InterPro" id="IPR047926">
    <property type="entry name" value="Ni_dep_LarA"/>
</dbReference>
<name>A0ABW3DEA6_9BACL</name>
<dbReference type="NCBIfam" id="NF033504">
    <property type="entry name" value="Ni_dep_LarA"/>
    <property type="match status" value="1"/>
</dbReference>
<dbReference type="PANTHER" id="PTHR33171">
    <property type="entry name" value="LAR_N DOMAIN-CONTAINING PROTEIN"/>
    <property type="match status" value="1"/>
</dbReference>
<feature type="domain" description="LarA-like N-terminal" evidence="1">
    <location>
        <begin position="49"/>
        <end position="217"/>
    </location>
</feature>
<feature type="domain" description="Lactate racemase C-terminal" evidence="2">
    <location>
        <begin position="286"/>
        <end position="407"/>
    </location>
</feature>
<dbReference type="Pfam" id="PF21113">
    <property type="entry name" value="LarA_C"/>
    <property type="match status" value="1"/>
</dbReference>
<evidence type="ECO:0000259" key="2">
    <source>
        <dbReference type="Pfam" id="PF21113"/>
    </source>
</evidence>
<comment type="caution">
    <text evidence="3">The sequence shown here is derived from an EMBL/GenBank/DDBJ whole genome shotgun (WGS) entry which is preliminary data.</text>
</comment>
<gene>
    <name evidence="3" type="primary">larA</name>
    <name evidence="3" type="ORF">ACFQ03_21340</name>
</gene>
<protein>
    <submittedName>
        <fullName evidence="3">Nickel-dependent lactate racemase</fullName>
    </submittedName>
</protein>
<dbReference type="EMBL" id="JBHTIU010000087">
    <property type="protein sequence ID" value="MFD0871681.1"/>
    <property type="molecule type" value="Genomic_DNA"/>
</dbReference>
<accession>A0ABW3DEA6</accession>
<evidence type="ECO:0000313" key="3">
    <source>
        <dbReference type="EMBL" id="MFD0871681.1"/>
    </source>
</evidence>
<reference evidence="4" key="1">
    <citation type="journal article" date="2019" name="Int. J. Syst. Evol. Microbiol.">
        <title>The Global Catalogue of Microorganisms (GCM) 10K type strain sequencing project: providing services to taxonomists for standard genome sequencing and annotation.</title>
        <authorList>
            <consortium name="The Broad Institute Genomics Platform"/>
            <consortium name="The Broad Institute Genome Sequencing Center for Infectious Disease"/>
            <person name="Wu L."/>
            <person name="Ma J."/>
        </authorList>
    </citation>
    <scope>NUCLEOTIDE SEQUENCE [LARGE SCALE GENOMIC DNA]</scope>
    <source>
        <strain evidence="4">CCUG 57263</strain>
    </source>
</reference>
<dbReference type="InterPro" id="IPR048068">
    <property type="entry name" value="LarA-like"/>
</dbReference>
<dbReference type="Pfam" id="PF09861">
    <property type="entry name" value="Lar_N"/>
    <property type="match status" value="1"/>
</dbReference>
<sequence>MDKGGATIYTIPYGKGEVTFHLPNQARPDWLLYGRHQEGDDGQNLLLTEASSGELIKRALRNPIGTLSLAELAAERERAVIVISDMTRLCPSHLFLEPLLNELNAGGMPDSSVTVIVALGIHRKQTEDELRALVGDRVFHRVRVVNHSPAEEDCIPVGTTSIGTPIEINRLVVEADLRILTGNIEPHRLAGMSGGAKALLPGVASRRCIEANHALSQSAQTVPGSPDNQIRRDMEEALSLVPVHFLFNVICNHKKEMIAAFAGDVIDAHRAGVLHAKKIFCIPSDKKYDLVIASPGGHPKDIQLYQALKTLQNASAFTRKGGTILLIARCEEIYGDDTFQYWVENFPDREQAVQKLEKSFVLGAHKLTYLNPIIQNHRVCLYSSVPPEVCERLGFLPVPDLQSTLDKLISSHSDTVAILPYGAITFAREAP</sequence>
<dbReference type="InterPro" id="IPR043166">
    <property type="entry name" value="LarA-like_C"/>
</dbReference>